<keyword evidence="11" id="KW-1185">Reference proteome</keyword>
<comment type="similarity">
    <text evidence="1 8">Belongs to the class-I aminoacyl-tRNA synthetase family.</text>
</comment>
<comment type="catalytic activity">
    <reaction evidence="7">
        <text>tRNA(Leu) + L-leucine + ATP = L-leucyl-tRNA(Leu) + AMP + diphosphate</text>
        <dbReference type="Rhea" id="RHEA:11688"/>
        <dbReference type="Rhea" id="RHEA-COMP:9613"/>
        <dbReference type="Rhea" id="RHEA-COMP:9622"/>
        <dbReference type="ChEBI" id="CHEBI:30616"/>
        <dbReference type="ChEBI" id="CHEBI:33019"/>
        <dbReference type="ChEBI" id="CHEBI:57427"/>
        <dbReference type="ChEBI" id="CHEBI:78442"/>
        <dbReference type="ChEBI" id="CHEBI:78494"/>
        <dbReference type="ChEBI" id="CHEBI:456215"/>
        <dbReference type="EC" id="6.1.1.4"/>
    </reaction>
</comment>
<gene>
    <name evidence="10" type="primary">SYLC</name>
    <name evidence="10" type="ORF">ECANGB1_2345</name>
</gene>
<dbReference type="Gene3D" id="3.40.50.620">
    <property type="entry name" value="HUPs"/>
    <property type="match status" value="1"/>
</dbReference>
<comment type="caution">
    <text evidence="10">The sequence shown here is derived from an EMBL/GenBank/DDBJ whole genome shotgun (WGS) entry which is preliminary data.</text>
</comment>
<dbReference type="InterPro" id="IPR004493">
    <property type="entry name" value="Leu-tRNA-synth_Ia_arc/euk"/>
</dbReference>
<dbReference type="Pfam" id="PF09334">
    <property type="entry name" value="tRNA-synt_1g"/>
    <property type="match status" value="1"/>
</dbReference>
<dbReference type="Proteomes" id="UP000192639">
    <property type="component" value="Unassembled WGS sequence"/>
</dbReference>
<dbReference type="InterPro" id="IPR015413">
    <property type="entry name" value="Methionyl/Leucyl_tRNA_Synth"/>
</dbReference>
<dbReference type="InterPro" id="IPR014729">
    <property type="entry name" value="Rossmann-like_a/b/a_fold"/>
</dbReference>
<dbReference type="SUPFAM" id="SSF47323">
    <property type="entry name" value="Anticodon-binding domain of a subclass of class I aminoacyl-tRNA synthetases"/>
    <property type="match status" value="1"/>
</dbReference>
<keyword evidence="3 8" id="KW-0547">Nucleotide-binding</keyword>
<proteinExistence type="inferred from homology"/>
<keyword evidence="5 8" id="KW-0648">Protein biosynthesis</keyword>
<feature type="domain" description="Methionyl/Leucyl tRNA synthetase" evidence="9">
    <location>
        <begin position="183"/>
        <end position="267"/>
    </location>
</feature>
<dbReference type="PANTHER" id="PTHR45794">
    <property type="entry name" value="LEUCYL-TRNA SYNTHETASE"/>
    <property type="match status" value="1"/>
</dbReference>
<evidence type="ECO:0000256" key="4">
    <source>
        <dbReference type="ARBA" id="ARBA00022840"/>
    </source>
</evidence>
<keyword evidence="6 8" id="KW-0030">Aminoacyl-tRNA synthetase</keyword>
<dbReference type="OrthoDB" id="10249672at2759"/>
<sequence length="521" mass="61085">MGSSRLESDYLVCYVPEDQVISRSGGICTVALLDQWFLDYGNEEWKKRTRECLGELKCSEDTSAKLYGALDWIQKWGFSRSFGLGTRFHKDESVLIDSLSDSTIYMAFYTVKHLLFGDLEGNDEIYCKKYLCNELWEFVFGEIDQEKLRKKLDEFGEEGEKHVEIAVEARSSFRYFYPVDLRVSGKDLINNHLIFFLMNHVACFNREYWPRRIFTNGHLLLNNSKMSKSEGNFLTVENALKKFGPSATRMCLAACGDTNEDANFVESVANSFVLKLYTLAQNVLNVPKTGSIETRLIDAYLVESVNENEKRTNEAYGNMIYRDALKYGFYNMNAMIETYETMGGMNYKMKEWAYYRMMRMLYPIIPSYTRYLMEEIGQKIDMGEKSDIGNIDGIEYVKEVVRRINMVRKKDKVVIKVANKYSDWKEDCMKRIKEMKESGKNNDEIKKSILEESRNYSNSKMRIGFSMDYLMNMNKYQVTFDEVEYLNEFKGFIEKETKKDIQIEVVEMDEKAYPMMPYICY</sequence>
<reference evidence="10 11" key="1">
    <citation type="journal article" date="2017" name="Environ. Microbiol.">
        <title>Decay of the glycolytic pathway and adaptation to intranuclear parasitism within Enterocytozoonidae microsporidia.</title>
        <authorList>
            <person name="Wiredu Boakye D."/>
            <person name="Jaroenlak P."/>
            <person name="Prachumwat A."/>
            <person name="Williams T.A."/>
            <person name="Bateman K.S."/>
            <person name="Itsathitphaisarn O."/>
            <person name="Sritunyalucksana K."/>
            <person name="Paszkiewicz K.H."/>
            <person name="Moore K.A."/>
            <person name="Stentiford G.D."/>
            <person name="Williams B.A."/>
        </authorList>
    </citation>
    <scope>NUCLEOTIDE SEQUENCE [LARGE SCALE GENOMIC DNA]</scope>
    <source>
        <strain evidence="10 11">GB1</strain>
    </source>
</reference>
<evidence type="ECO:0000256" key="7">
    <source>
        <dbReference type="ARBA" id="ARBA00047469"/>
    </source>
</evidence>
<dbReference type="EMBL" id="LWDP01000009">
    <property type="protein sequence ID" value="ORD94774.1"/>
    <property type="molecule type" value="Genomic_DNA"/>
</dbReference>
<name>A0A1Y1S8H3_9MICR</name>
<evidence type="ECO:0000256" key="1">
    <source>
        <dbReference type="ARBA" id="ARBA00005594"/>
    </source>
</evidence>
<dbReference type="VEuPathDB" id="MicrosporidiaDB:ECANGB1_2345"/>
<evidence type="ECO:0000313" key="10">
    <source>
        <dbReference type="EMBL" id="ORD94774.1"/>
    </source>
</evidence>
<evidence type="ECO:0000313" key="11">
    <source>
        <dbReference type="Proteomes" id="UP000192639"/>
    </source>
</evidence>
<dbReference type="GO" id="GO:0004823">
    <property type="term" value="F:leucine-tRNA ligase activity"/>
    <property type="evidence" value="ECO:0007669"/>
    <property type="project" value="UniProtKB-EC"/>
</dbReference>
<evidence type="ECO:0000256" key="6">
    <source>
        <dbReference type="ARBA" id="ARBA00023146"/>
    </source>
</evidence>
<dbReference type="PANTHER" id="PTHR45794:SF1">
    <property type="entry name" value="LEUCINE--TRNA LIGASE, CYTOPLASMIC"/>
    <property type="match status" value="1"/>
</dbReference>
<evidence type="ECO:0000256" key="3">
    <source>
        <dbReference type="ARBA" id="ARBA00022741"/>
    </source>
</evidence>
<evidence type="ECO:0000256" key="8">
    <source>
        <dbReference type="RuleBase" id="RU363039"/>
    </source>
</evidence>
<keyword evidence="4 8" id="KW-0067">ATP-binding</keyword>
<accession>A0A1Y1S8H3</accession>
<organism evidence="10 11">
    <name type="scientific">Enterospora canceri</name>
    <dbReference type="NCBI Taxonomy" id="1081671"/>
    <lineage>
        <taxon>Eukaryota</taxon>
        <taxon>Fungi</taxon>
        <taxon>Fungi incertae sedis</taxon>
        <taxon>Microsporidia</taxon>
        <taxon>Enterocytozoonidae</taxon>
        <taxon>Enterospora</taxon>
    </lineage>
</organism>
<dbReference type="GO" id="GO:0006429">
    <property type="term" value="P:leucyl-tRNA aminoacylation"/>
    <property type="evidence" value="ECO:0007669"/>
    <property type="project" value="InterPro"/>
</dbReference>
<dbReference type="GO" id="GO:0005524">
    <property type="term" value="F:ATP binding"/>
    <property type="evidence" value="ECO:0007669"/>
    <property type="project" value="UniProtKB-KW"/>
</dbReference>
<protein>
    <submittedName>
        <fullName evidence="10">SYLC</fullName>
    </submittedName>
</protein>
<evidence type="ECO:0000256" key="2">
    <source>
        <dbReference type="ARBA" id="ARBA00022598"/>
    </source>
</evidence>
<dbReference type="InterPro" id="IPR009080">
    <property type="entry name" value="tRNAsynth_Ia_anticodon-bd"/>
</dbReference>
<keyword evidence="2 8" id="KW-0436">Ligase</keyword>
<dbReference type="SUPFAM" id="SSF52374">
    <property type="entry name" value="Nucleotidylyl transferase"/>
    <property type="match status" value="1"/>
</dbReference>
<evidence type="ECO:0000256" key="5">
    <source>
        <dbReference type="ARBA" id="ARBA00022917"/>
    </source>
</evidence>
<evidence type="ECO:0000259" key="9">
    <source>
        <dbReference type="Pfam" id="PF09334"/>
    </source>
</evidence>
<dbReference type="AlphaFoldDB" id="A0A1Y1S8H3"/>